<feature type="transmembrane region" description="Helical" evidence="1">
    <location>
        <begin position="154"/>
        <end position="174"/>
    </location>
</feature>
<comment type="caution">
    <text evidence="2">The sequence shown here is derived from an EMBL/GenBank/DDBJ whole genome shotgun (WGS) entry which is preliminary data.</text>
</comment>
<reference evidence="3" key="1">
    <citation type="journal article" date="2019" name="Int. J. Syst. Evol. Microbiol.">
        <title>The Global Catalogue of Microorganisms (GCM) 10K type strain sequencing project: providing services to taxonomists for standard genome sequencing and annotation.</title>
        <authorList>
            <consortium name="The Broad Institute Genomics Platform"/>
            <consortium name="The Broad Institute Genome Sequencing Center for Infectious Disease"/>
            <person name="Wu L."/>
            <person name="Ma J."/>
        </authorList>
    </citation>
    <scope>NUCLEOTIDE SEQUENCE [LARGE SCALE GENOMIC DNA]</scope>
    <source>
        <strain evidence="3">CCM 7526</strain>
    </source>
</reference>
<dbReference type="RefSeq" id="WP_317795057.1">
    <property type="nucleotide sequence ID" value="NZ_AP028461.1"/>
</dbReference>
<feature type="transmembrane region" description="Helical" evidence="1">
    <location>
        <begin position="230"/>
        <end position="248"/>
    </location>
</feature>
<feature type="transmembrane region" description="Helical" evidence="1">
    <location>
        <begin position="87"/>
        <end position="114"/>
    </location>
</feature>
<gene>
    <name evidence="2" type="ORF">ACFQ5G_20030</name>
</gene>
<feature type="transmembrane region" description="Helical" evidence="1">
    <location>
        <begin position="47"/>
        <end position="66"/>
    </location>
</feature>
<accession>A0ABW4ABR8</accession>
<keyword evidence="1" id="KW-0472">Membrane</keyword>
<organism evidence="2 3">
    <name type="scientific">Actinoplanes sichuanensis</name>
    <dbReference type="NCBI Taxonomy" id="512349"/>
    <lineage>
        <taxon>Bacteria</taxon>
        <taxon>Bacillati</taxon>
        <taxon>Actinomycetota</taxon>
        <taxon>Actinomycetes</taxon>
        <taxon>Micromonosporales</taxon>
        <taxon>Micromonosporaceae</taxon>
        <taxon>Actinoplanes</taxon>
    </lineage>
</organism>
<sequence length="447" mass="46789">MSRVLSVQFRRFGLPGATVLLLAGAGLLYIVRWEWAAGWMSLVMGQRAYLVLSCPVAIGVGAWLARREHRAGVAELFAGTPRPRYQRILLTLGAVGGAVGLAQVAVLVVTGLWIASTARYLPGAAVAVAAVGVLAVIASAWLGMAVGRLAPTPVTAPVLAVAGFAAILAMPMAFHEDWQSMLASPSWGMNQFIEFQTIPGRVSAAQAIIAAGVAVAAAMLLSASRWRTRTAALLPVGLALALGVAVMPHDYDRVNIDPVAQQPVCTEDTPRVCVARAHAGLLDEVTPHARQALTLLAKLPDPPTSVVENTNTYLDENTIVRYGADAVPFELEVGEDGHLKHPESLVDDLLDSGGASAAGCPNGFHMATAMAAGAWLSGRQPVADPDAGTYVVGPGETPPPSDEVEATRLWEGLRKLPEAEALARVVAVREAALTCGDTNGLLERPAR</sequence>
<evidence type="ECO:0000256" key="1">
    <source>
        <dbReference type="SAM" id="Phobius"/>
    </source>
</evidence>
<proteinExistence type="predicted"/>
<evidence type="ECO:0008006" key="4">
    <source>
        <dbReference type="Google" id="ProtNLM"/>
    </source>
</evidence>
<protein>
    <recommendedName>
        <fullName evidence="4">ABC transporter permease</fullName>
    </recommendedName>
</protein>
<dbReference type="EMBL" id="JBHTMK010000029">
    <property type="protein sequence ID" value="MFD1367648.1"/>
    <property type="molecule type" value="Genomic_DNA"/>
</dbReference>
<keyword evidence="1" id="KW-1133">Transmembrane helix</keyword>
<keyword evidence="1" id="KW-0812">Transmembrane</keyword>
<feature type="transmembrane region" description="Helical" evidence="1">
    <location>
        <begin position="12"/>
        <end position="31"/>
    </location>
</feature>
<feature type="transmembrane region" description="Helical" evidence="1">
    <location>
        <begin position="204"/>
        <end position="223"/>
    </location>
</feature>
<keyword evidence="3" id="KW-1185">Reference proteome</keyword>
<evidence type="ECO:0000313" key="3">
    <source>
        <dbReference type="Proteomes" id="UP001597183"/>
    </source>
</evidence>
<evidence type="ECO:0000313" key="2">
    <source>
        <dbReference type="EMBL" id="MFD1367648.1"/>
    </source>
</evidence>
<name>A0ABW4ABR8_9ACTN</name>
<dbReference type="Proteomes" id="UP001597183">
    <property type="component" value="Unassembled WGS sequence"/>
</dbReference>
<feature type="transmembrane region" description="Helical" evidence="1">
    <location>
        <begin position="120"/>
        <end position="142"/>
    </location>
</feature>